<dbReference type="InterPro" id="IPR011990">
    <property type="entry name" value="TPR-like_helical_dom_sf"/>
</dbReference>
<keyword evidence="2" id="KW-0547">Nucleotide-binding</keyword>
<keyword evidence="2" id="KW-0067">ATP-binding</keyword>
<dbReference type="InterPro" id="IPR027417">
    <property type="entry name" value="P-loop_NTPase"/>
</dbReference>
<dbReference type="SUPFAM" id="SSF52540">
    <property type="entry name" value="P-loop containing nucleoside triphosphate hydrolases"/>
    <property type="match status" value="1"/>
</dbReference>
<name>A0ABV9WAA4_9ACTN</name>
<keyword evidence="3" id="KW-1185">Reference proteome</keyword>
<evidence type="ECO:0000256" key="1">
    <source>
        <dbReference type="SAM" id="MobiDB-lite"/>
    </source>
</evidence>
<dbReference type="RefSeq" id="WP_380123701.1">
    <property type="nucleotide sequence ID" value="NZ_JBHSIU010000054.1"/>
</dbReference>
<reference evidence="3" key="1">
    <citation type="journal article" date="2019" name="Int. J. Syst. Evol. Microbiol.">
        <title>The Global Catalogue of Microorganisms (GCM) 10K type strain sequencing project: providing services to taxonomists for standard genome sequencing and annotation.</title>
        <authorList>
            <consortium name="The Broad Institute Genomics Platform"/>
            <consortium name="The Broad Institute Genome Sequencing Center for Infectious Disease"/>
            <person name="Wu L."/>
            <person name="Ma J."/>
        </authorList>
    </citation>
    <scope>NUCLEOTIDE SEQUENCE [LARGE SCALE GENOMIC DNA]</scope>
    <source>
        <strain evidence="3">CGMCC 4.7152</strain>
    </source>
</reference>
<dbReference type="PANTHER" id="PTHR47691">
    <property type="entry name" value="REGULATOR-RELATED"/>
    <property type="match status" value="1"/>
</dbReference>
<organism evidence="2 3">
    <name type="scientific">Dactylosporangium cerinum</name>
    <dbReference type="NCBI Taxonomy" id="1434730"/>
    <lineage>
        <taxon>Bacteria</taxon>
        <taxon>Bacillati</taxon>
        <taxon>Actinomycetota</taxon>
        <taxon>Actinomycetes</taxon>
        <taxon>Micromonosporales</taxon>
        <taxon>Micromonosporaceae</taxon>
        <taxon>Dactylosporangium</taxon>
    </lineage>
</organism>
<evidence type="ECO:0000313" key="2">
    <source>
        <dbReference type="EMBL" id="MFC5004141.1"/>
    </source>
</evidence>
<gene>
    <name evidence="2" type="ORF">ACFPIJ_40740</name>
</gene>
<feature type="compositionally biased region" description="Basic and acidic residues" evidence="1">
    <location>
        <begin position="111"/>
        <end position="123"/>
    </location>
</feature>
<dbReference type="PANTHER" id="PTHR47691:SF3">
    <property type="entry name" value="HTH-TYPE TRANSCRIPTIONAL REGULATOR RV0890C-RELATED"/>
    <property type="match status" value="1"/>
</dbReference>
<evidence type="ECO:0000313" key="3">
    <source>
        <dbReference type="Proteomes" id="UP001595912"/>
    </source>
</evidence>
<comment type="caution">
    <text evidence="2">The sequence shown here is derived from an EMBL/GenBank/DDBJ whole genome shotgun (WGS) entry which is preliminary data.</text>
</comment>
<dbReference type="Proteomes" id="UP001595912">
    <property type="component" value="Unassembled WGS sequence"/>
</dbReference>
<protein>
    <submittedName>
        <fullName evidence="2">ATP-binding protein</fullName>
    </submittedName>
</protein>
<accession>A0ABV9WAA4</accession>
<dbReference type="EMBL" id="JBHSIU010000054">
    <property type="protein sequence ID" value="MFC5004141.1"/>
    <property type="molecule type" value="Genomic_DNA"/>
</dbReference>
<dbReference type="SUPFAM" id="SSF48452">
    <property type="entry name" value="TPR-like"/>
    <property type="match status" value="1"/>
</dbReference>
<dbReference type="GO" id="GO:0005524">
    <property type="term" value="F:ATP binding"/>
    <property type="evidence" value="ECO:0007669"/>
    <property type="project" value="UniProtKB-KW"/>
</dbReference>
<proteinExistence type="predicted"/>
<dbReference type="Gene3D" id="1.25.40.10">
    <property type="entry name" value="Tetratricopeptide repeat domain"/>
    <property type="match status" value="1"/>
</dbReference>
<dbReference type="Gene3D" id="3.40.50.300">
    <property type="entry name" value="P-loop containing nucleotide triphosphate hydrolases"/>
    <property type="match status" value="1"/>
</dbReference>
<feature type="region of interest" description="Disordered" evidence="1">
    <location>
        <begin position="109"/>
        <end position="136"/>
    </location>
</feature>
<sequence length="745" mass="79085">MESAALPAPLTSLVGRDAEVRAAGRLLTAGCRLVSLVGPAGSGKTRLAVAVAAAAAPVWFVDLTTMRTGGHTDRQDPAGDAAGFVLDAFGAARRPDLDAVDTLAAALATKKPTEPDKPAEPHKPTAPHNPAGTDEPVLLFDNCEHVTGPVAALTAQLLATTPGLRILVTSRQPLGLPEETVVTVAPLDDDTALRLFETRMFERTGRPLPPAHRSGAATICRALDGLPLAIELAAARAALLSVPEVHRLLTDRFRVLADAKATGPEHHRTLRAALDWSYRLLSPDKQALLRQLAVFQGSWSPAAAAVLPAFRPGLLDALAERCLIDPQDTRGRMLQTVAAYAANRLADDPTEDAAARDAHAAFFLDLAEQAAAGIRGPGQRDLLRILTLEQDNLRAAMMWLARRPGRGAAEDLRLATALAPFQHFTGVYRQGRDWLSTALARRPHAAPETHAAACSAAATLAMLDCDYPAAAALAERALAAGTPADDVRVRGRLLTLLGSVERERADYPRSRRFLDEALDLYRTAGDAWGEGRAAQLAGATAWLSGDFTAAAALLDTSLAAFHDLADDESVASTLTHLGAVAHFGGDQRGARRHLIEALDRFTELSFPEGIGWAQDLLGRVDLADAAVPSAAERLRASLSIHRRVGDRWRSASVLEAFAEARRRLADPAHAAALLGAADVIRHEIGAPTPACELPARQATEESLRAALGETAFDRAYRFGIRTPVDELLDLSGSAGHLALARPGFE</sequence>